<feature type="chain" id="PRO_5046319671" evidence="14">
    <location>
        <begin position="34"/>
        <end position="855"/>
    </location>
</feature>
<keyword evidence="17" id="KW-0675">Receptor</keyword>
<evidence type="ECO:0000256" key="8">
    <source>
        <dbReference type="ARBA" id="ARBA00023077"/>
    </source>
</evidence>
<dbReference type="EMBL" id="JBHLTM010000027">
    <property type="protein sequence ID" value="MFC0684228.1"/>
    <property type="molecule type" value="Genomic_DNA"/>
</dbReference>
<keyword evidence="8 12" id="KW-0798">TonB box</keyword>
<evidence type="ECO:0000256" key="1">
    <source>
        <dbReference type="ARBA" id="ARBA00004571"/>
    </source>
</evidence>
<dbReference type="InterPro" id="IPR039426">
    <property type="entry name" value="TonB-dep_rcpt-like"/>
</dbReference>
<evidence type="ECO:0000256" key="10">
    <source>
        <dbReference type="ARBA" id="ARBA00023237"/>
    </source>
</evidence>
<dbReference type="Gene3D" id="2.40.170.20">
    <property type="entry name" value="TonB-dependent receptor, beta-barrel domain"/>
    <property type="match status" value="1"/>
</dbReference>
<dbReference type="PANTHER" id="PTHR32552">
    <property type="entry name" value="FERRICHROME IRON RECEPTOR-RELATED"/>
    <property type="match status" value="1"/>
</dbReference>
<dbReference type="CDD" id="cd01347">
    <property type="entry name" value="ligand_gated_channel"/>
    <property type="match status" value="1"/>
</dbReference>
<evidence type="ECO:0000259" key="15">
    <source>
        <dbReference type="Pfam" id="PF00593"/>
    </source>
</evidence>
<sequence length="855" mass="92465">MRRHFSGPLPAPLPLACLTFTLLAAAPLTPALAAETAAETAALTNGATSADAGQESPTSVGTGAHDRGGEILVTARRRQESSQSVPLAISVVGGEHLDSTGAFNVGRLQQLTPTLQFYSSNPRNTAVNIRGLGVPFGLTNDGIEQGVGIYIDDVYNARVASATFDFLDVAQIEVLRGPQGTLYGKNTTAGAINITTNQPTFDFQGKAEVSIGNYNFKQAKVAVSGPLSDTVAIRLAASTTDRRGTIYNVTTSQWIQSQDNIGLRGQLLWKPADALSITLAGDYSTQDANCCGSVYVGYGPTQRAANRQFPALAAALGYTPVSTNPFDRLTDLDTPLRAKNKIGGASVRVKWDLGPGTLTSISAWRFWDWDPSNDRDFTGLPIVALSQNPSQQDQYTQELRYNYSGKHFDFVVGAFGFYQRIDTQGTESQGSAASRWNINPGTNAQVPPGSSGCGPTASNKLACDPAVLDGLVAYNTQYLKNTSAALFGQLSWHVTPELTVQPGVRLNYDKKEGYYQRRVFDGQGDELLLGQSSYTPTQTAQLAIYTPQEISPEFSDWNFSYDFNVSYKVAPDVLVYATYAKSFKSGGINQNGVPVDSANNPILAAQTVKPESVHNYEAGIKTQFWDRRATFNLSIFRTDVGNYQANVSNGQYGVLRGYLANAQKVRSQGVEWDFSVRPSERFNAYVNGSYTDATYRKFTDAPCPPELSGGTVATGTQTPGAAGTPNSLSPANCDISGQRLPGVSKWTLSFGFEANTPVTLLKQEGEVYFGYDGSYRSNFSSNPSPSAYTWVDGYSLSNFRLGFRTDNGFDIYGWVRNAFDQNYFDQLFVGPSNTGLIAGLPGDPRTWGGTIRYNF</sequence>
<evidence type="ECO:0000256" key="9">
    <source>
        <dbReference type="ARBA" id="ARBA00023136"/>
    </source>
</evidence>
<evidence type="ECO:0000256" key="3">
    <source>
        <dbReference type="ARBA" id="ARBA00022452"/>
    </source>
</evidence>
<dbReference type="Pfam" id="PF07715">
    <property type="entry name" value="Plug"/>
    <property type="match status" value="1"/>
</dbReference>
<dbReference type="Pfam" id="PF00593">
    <property type="entry name" value="TonB_dep_Rec_b-barrel"/>
    <property type="match status" value="1"/>
</dbReference>
<feature type="region of interest" description="Disordered" evidence="13">
    <location>
        <begin position="706"/>
        <end position="729"/>
    </location>
</feature>
<evidence type="ECO:0000256" key="5">
    <source>
        <dbReference type="ARBA" id="ARBA00022692"/>
    </source>
</evidence>
<feature type="signal peptide" evidence="14">
    <location>
        <begin position="1"/>
        <end position="33"/>
    </location>
</feature>
<feature type="domain" description="TonB-dependent receptor-like beta-barrel" evidence="15">
    <location>
        <begin position="312"/>
        <end position="817"/>
    </location>
</feature>
<dbReference type="InterPro" id="IPR012910">
    <property type="entry name" value="Plug_dom"/>
</dbReference>
<dbReference type="PROSITE" id="PS52016">
    <property type="entry name" value="TONB_DEPENDENT_REC_3"/>
    <property type="match status" value="1"/>
</dbReference>
<dbReference type="InterPro" id="IPR036942">
    <property type="entry name" value="Beta-barrel_TonB_sf"/>
</dbReference>
<comment type="subcellular location">
    <subcellularLocation>
        <location evidence="1 11">Cell outer membrane</location>
        <topology evidence="1 11">Multi-pass membrane protein</topology>
    </subcellularLocation>
</comment>
<evidence type="ECO:0000256" key="11">
    <source>
        <dbReference type="PROSITE-ProRule" id="PRU01360"/>
    </source>
</evidence>
<reference evidence="17 18" key="1">
    <citation type="submission" date="2024-09" db="EMBL/GenBank/DDBJ databases">
        <authorList>
            <person name="Sun Q."/>
            <person name="Mori K."/>
        </authorList>
    </citation>
    <scope>NUCLEOTIDE SEQUENCE [LARGE SCALE GENOMIC DNA]</scope>
    <source>
        <strain evidence="17 18">CICC 11035S</strain>
    </source>
</reference>
<evidence type="ECO:0000259" key="16">
    <source>
        <dbReference type="Pfam" id="PF07715"/>
    </source>
</evidence>
<evidence type="ECO:0000256" key="12">
    <source>
        <dbReference type="RuleBase" id="RU003357"/>
    </source>
</evidence>
<evidence type="ECO:0000256" key="14">
    <source>
        <dbReference type="SAM" id="SignalP"/>
    </source>
</evidence>
<comment type="caution">
    <text evidence="17">The sequence shown here is derived from an EMBL/GenBank/DDBJ whole genome shotgun (WGS) entry which is preliminary data.</text>
</comment>
<dbReference type="RefSeq" id="WP_267219713.1">
    <property type="nucleotide sequence ID" value="NZ_JAPCWC010000004.1"/>
</dbReference>
<dbReference type="InterPro" id="IPR000531">
    <property type="entry name" value="Beta-barrel_TonB"/>
</dbReference>
<keyword evidence="14" id="KW-0732">Signal</keyword>
<keyword evidence="4" id="KW-0410">Iron transport</keyword>
<keyword evidence="3 11" id="KW-1134">Transmembrane beta strand</keyword>
<keyword evidence="9 11" id="KW-0472">Membrane</keyword>
<comment type="similarity">
    <text evidence="11 12">Belongs to the TonB-dependent receptor family.</text>
</comment>
<name>A0ABV6S4Q7_9SPHN</name>
<keyword evidence="6" id="KW-0408">Iron</keyword>
<dbReference type="SUPFAM" id="SSF56935">
    <property type="entry name" value="Porins"/>
    <property type="match status" value="1"/>
</dbReference>
<keyword evidence="2 11" id="KW-0813">Transport</keyword>
<accession>A0ABV6S4Q7</accession>
<keyword evidence="5 11" id="KW-0812">Transmembrane</keyword>
<evidence type="ECO:0000256" key="4">
    <source>
        <dbReference type="ARBA" id="ARBA00022496"/>
    </source>
</evidence>
<keyword evidence="7" id="KW-0406">Ion transport</keyword>
<proteinExistence type="inferred from homology"/>
<protein>
    <submittedName>
        <fullName evidence="17">TonB-dependent receptor</fullName>
    </submittedName>
</protein>
<evidence type="ECO:0000313" key="17">
    <source>
        <dbReference type="EMBL" id="MFC0684228.1"/>
    </source>
</evidence>
<dbReference type="Proteomes" id="UP001589858">
    <property type="component" value="Unassembled WGS sequence"/>
</dbReference>
<keyword evidence="10 11" id="KW-0998">Cell outer membrane</keyword>
<gene>
    <name evidence="17" type="ORF">ACFFF8_06445</name>
</gene>
<feature type="compositionally biased region" description="Low complexity" evidence="13">
    <location>
        <begin position="709"/>
        <end position="724"/>
    </location>
</feature>
<evidence type="ECO:0000256" key="13">
    <source>
        <dbReference type="SAM" id="MobiDB-lite"/>
    </source>
</evidence>
<feature type="region of interest" description="Disordered" evidence="13">
    <location>
        <begin position="46"/>
        <end position="66"/>
    </location>
</feature>
<organism evidence="17 18">
    <name type="scientific">Novosphingobium clariflavum</name>
    <dbReference type="NCBI Taxonomy" id="2029884"/>
    <lineage>
        <taxon>Bacteria</taxon>
        <taxon>Pseudomonadati</taxon>
        <taxon>Pseudomonadota</taxon>
        <taxon>Alphaproteobacteria</taxon>
        <taxon>Sphingomonadales</taxon>
        <taxon>Sphingomonadaceae</taxon>
        <taxon>Novosphingobium</taxon>
    </lineage>
</organism>
<feature type="domain" description="TonB-dependent receptor plug" evidence="16">
    <location>
        <begin position="83"/>
        <end position="191"/>
    </location>
</feature>
<evidence type="ECO:0000313" key="18">
    <source>
        <dbReference type="Proteomes" id="UP001589858"/>
    </source>
</evidence>
<evidence type="ECO:0000256" key="7">
    <source>
        <dbReference type="ARBA" id="ARBA00023065"/>
    </source>
</evidence>
<evidence type="ECO:0000256" key="6">
    <source>
        <dbReference type="ARBA" id="ARBA00023004"/>
    </source>
</evidence>
<evidence type="ECO:0000256" key="2">
    <source>
        <dbReference type="ARBA" id="ARBA00022448"/>
    </source>
</evidence>
<keyword evidence="18" id="KW-1185">Reference proteome</keyword>
<dbReference type="PANTHER" id="PTHR32552:SF81">
    <property type="entry name" value="TONB-DEPENDENT OUTER MEMBRANE RECEPTOR"/>
    <property type="match status" value="1"/>
</dbReference>